<dbReference type="InterPro" id="IPR021099">
    <property type="entry name" value="PORR_domain"/>
</dbReference>
<dbReference type="STRING" id="981085.W9S6D0"/>
<dbReference type="GO" id="GO:0003723">
    <property type="term" value="F:RNA binding"/>
    <property type="evidence" value="ECO:0007669"/>
    <property type="project" value="InterPro"/>
</dbReference>
<reference evidence="3" key="1">
    <citation type="submission" date="2013-01" db="EMBL/GenBank/DDBJ databases">
        <title>Draft Genome Sequence of a Mulberry Tree, Morus notabilis C.K. Schneid.</title>
        <authorList>
            <person name="He N."/>
            <person name="Zhao S."/>
        </authorList>
    </citation>
    <scope>NUCLEOTIDE SEQUENCE</scope>
</reference>
<evidence type="ECO:0000313" key="3">
    <source>
        <dbReference type="Proteomes" id="UP000030645"/>
    </source>
</evidence>
<dbReference type="Proteomes" id="UP000030645">
    <property type="component" value="Unassembled WGS sequence"/>
</dbReference>
<protein>
    <recommendedName>
        <fullName evidence="1">PORR domain-containing protein</fullName>
    </recommendedName>
</protein>
<dbReference type="EMBL" id="KE346167">
    <property type="protein sequence ID" value="EXC28552.1"/>
    <property type="molecule type" value="Genomic_DNA"/>
</dbReference>
<name>W9S6D0_9ROSA</name>
<feature type="domain" description="PORR" evidence="1">
    <location>
        <begin position="81"/>
        <end position="136"/>
    </location>
</feature>
<sequence length="136" mass="15571">MNLKPPLRHLTPALLCPMSIFVAMRLRCSPQSIWVSFSIDIVVSMFLRITSGALSSSFRTIFELWAGRKRGCWNSFAGLMNWGTSIMEKKAMGGDSDYAKGMPIAFFLCIFLKGFEMDKKLKKWVNYWQKLPYVSP</sequence>
<proteinExistence type="predicted"/>
<organism evidence="2 3">
    <name type="scientific">Morus notabilis</name>
    <dbReference type="NCBI Taxonomy" id="981085"/>
    <lineage>
        <taxon>Eukaryota</taxon>
        <taxon>Viridiplantae</taxon>
        <taxon>Streptophyta</taxon>
        <taxon>Embryophyta</taxon>
        <taxon>Tracheophyta</taxon>
        <taxon>Spermatophyta</taxon>
        <taxon>Magnoliopsida</taxon>
        <taxon>eudicotyledons</taxon>
        <taxon>Gunneridae</taxon>
        <taxon>Pentapetalae</taxon>
        <taxon>rosids</taxon>
        <taxon>fabids</taxon>
        <taxon>Rosales</taxon>
        <taxon>Moraceae</taxon>
        <taxon>Moreae</taxon>
        <taxon>Morus</taxon>
    </lineage>
</organism>
<evidence type="ECO:0000259" key="1">
    <source>
        <dbReference type="Pfam" id="PF11955"/>
    </source>
</evidence>
<dbReference type="Pfam" id="PF11955">
    <property type="entry name" value="PORR"/>
    <property type="match status" value="1"/>
</dbReference>
<evidence type="ECO:0000313" key="2">
    <source>
        <dbReference type="EMBL" id="EXC28552.1"/>
    </source>
</evidence>
<keyword evidence="3" id="KW-1185">Reference proteome</keyword>
<accession>W9S6D0</accession>
<gene>
    <name evidence="2" type="ORF">L484_005395</name>
</gene>
<dbReference type="AlphaFoldDB" id="W9S6D0"/>